<dbReference type="Pfam" id="PF21788">
    <property type="entry name" value="TNP-like_GBD"/>
    <property type="match status" value="1"/>
</dbReference>
<keyword evidence="4" id="KW-1185">Reference proteome</keyword>
<dbReference type="STRING" id="283909.R7TQU2"/>
<dbReference type="EMBL" id="AMQN01012559">
    <property type="status" value="NOT_ANNOTATED_CDS"/>
    <property type="molecule type" value="Genomic_DNA"/>
</dbReference>
<accession>R7TQU2</accession>
<dbReference type="OrthoDB" id="10063305at2759"/>
<reference evidence="4" key="1">
    <citation type="submission" date="2012-12" db="EMBL/GenBank/DDBJ databases">
        <authorList>
            <person name="Hellsten U."/>
            <person name="Grimwood J."/>
            <person name="Chapman J.A."/>
            <person name="Shapiro H."/>
            <person name="Aerts A."/>
            <person name="Otillar R.P."/>
            <person name="Terry A.Y."/>
            <person name="Boore J.L."/>
            <person name="Simakov O."/>
            <person name="Marletaz F."/>
            <person name="Cho S.-J."/>
            <person name="Edsinger-Gonzales E."/>
            <person name="Havlak P."/>
            <person name="Kuo D.-H."/>
            <person name="Larsson T."/>
            <person name="Lv J."/>
            <person name="Arendt D."/>
            <person name="Savage R."/>
            <person name="Osoegawa K."/>
            <person name="de Jong P."/>
            <person name="Lindberg D.R."/>
            <person name="Seaver E.C."/>
            <person name="Weisblat D.A."/>
            <person name="Putnam N.H."/>
            <person name="Grigoriev I.V."/>
            <person name="Rokhsar D.S."/>
        </authorList>
    </citation>
    <scope>NUCLEOTIDE SEQUENCE</scope>
    <source>
        <strain evidence="4">I ESC-2004</strain>
    </source>
</reference>
<feature type="domain" description="Transposable element P transposase-like GTP-binding insertion" evidence="1">
    <location>
        <begin position="3"/>
        <end position="90"/>
    </location>
</feature>
<evidence type="ECO:0000313" key="4">
    <source>
        <dbReference type="Proteomes" id="UP000014760"/>
    </source>
</evidence>
<dbReference type="EnsemblMetazoa" id="CapteT38048">
    <property type="protein sequence ID" value="CapteP38048"/>
    <property type="gene ID" value="CapteG38048"/>
</dbReference>
<feature type="non-terminal residue" evidence="2">
    <location>
        <position position="1"/>
    </location>
</feature>
<organism evidence="2">
    <name type="scientific">Capitella teleta</name>
    <name type="common">Polychaete worm</name>
    <dbReference type="NCBI Taxonomy" id="283909"/>
    <lineage>
        <taxon>Eukaryota</taxon>
        <taxon>Metazoa</taxon>
        <taxon>Spiralia</taxon>
        <taxon>Lophotrochozoa</taxon>
        <taxon>Annelida</taxon>
        <taxon>Polychaeta</taxon>
        <taxon>Sedentaria</taxon>
        <taxon>Scolecida</taxon>
        <taxon>Capitellidae</taxon>
        <taxon>Capitella</taxon>
    </lineage>
</organism>
<proteinExistence type="predicted"/>
<dbReference type="OMA" id="NESCWRT"/>
<reference evidence="3" key="3">
    <citation type="submission" date="2015-06" db="UniProtKB">
        <authorList>
            <consortium name="EnsemblMetazoa"/>
        </authorList>
    </citation>
    <scope>IDENTIFICATION</scope>
</reference>
<sequence>VSIRRLQDSEGLKAVNRLTKNHIDFKNQIMKVKLAVQTLSSSVASALMFGQQIGCIDSSSTDKTAEIISVIDRLFDIFNSKCPVARGYKSQIRPGNLHLVVEVIESCKNFLSGLKDCQEARIVTGRKRMGFVGFLFDA</sequence>
<feature type="non-terminal residue" evidence="2">
    <location>
        <position position="138"/>
    </location>
</feature>
<dbReference type="Proteomes" id="UP000014760">
    <property type="component" value="Unassembled WGS sequence"/>
</dbReference>
<gene>
    <name evidence="2" type="ORF">CAPTEDRAFT_38048</name>
</gene>
<reference evidence="2 4" key="2">
    <citation type="journal article" date="2013" name="Nature">
        <title>Insights into bilaterian evolution from three spiralian genomes.</title>
        <authorList>
            <person name="Simakov O."/>
            <person name="Marletaz F."/>
            <person name="Cho S.J."/>
            <person name="Edsinger-Gonzales E."/>
            <person name="Havlak P."/>
            <person name="Hellsten U."/>
            <person name="Kuo D.H."/>
            <person name="Larsson T."/>
            <person name="Lv J."/>
            <person name="Arendt D."/>
            <person name="Savage R."/>
            <person name="Osoegawa K."/>
            <person name="de Jong P."/>
            <person name="Grimwood J."/>
            <person name="Chapman J.A."/>
            <person name="Shapiro H."/>
            <person name="Aerts A."/>
            <person name="Otillar R.P."/>
            <person name="Terry A.Y."/>
            <person name="Boore J.L."/>
            <person name="Grigoriev I.V."/>
            <person name="Lindberg D.R."/>
            <person name="Seaver E.C."/>
            <person name="Weisblat D.A."/>
            <person name="Putnam N.H."/>
            <person name="Rokhsar D.S."/>
        </authorList>
    </citation>
    <scope>NUCLEOTIDE SEQUENCE</scope>
    <source>
        <strain evidence="2 4">I ESC-2004</strain>
    </source>
</reference>
<dbReference type="EMBL" id="KB309600">
    <property type="protein sequence ID" value="ELT93851.1"/>
    <property type="molecule type" value="Genomic_DNA"/>
</dbReference>
<name>R7TQU2_CAPTE</name>
<evidence type="ECO:0000259" key="1">
    <source>
        <dbReference type="Pfam" id="PF21788"/>
    </source>
</evidence>
<evidence type="ECO:0000313" key="3">
    <source>
        <dbReference type="EnsemblMetazoa" id="CapteP38048"/>
    </source>
</evidence>
<dbReference type="InterPro" id="IPR048366">
    <property type="entry name" value="TNP-like_GBD"/>
</dbReference>
<protein>
    <recommendedName>
        <fullName evidence="1">Transposable element P transposase-like GTP-binding insertion domain-containing protein</fullName>
    </recommendedName>
</protein>
<evidence type="ECO:0000313" key="2">
    <source>
        <dbReference type="EMBL" id="ELT93851.1"/>
    </source>
</evidence>
<dbReference type="AlphaFoldDB" id="R7TQU2"/>
<dbReference type="HOGENOM" id="CLU_1782058_0_0_1"/>